<dbReference type="GO" id="GO:0016740">
    <property type="term" value="F:transferase activity"/>
    <property type="evidence" value="ECO:0007669"/>
    <property type="project" value="UniProtKB-KW"/>
</dbReference>
<dbReference type="AlphaFoldDB" id="A0A543IUU6"/>
<reference evidence="2 3" key="1">
    <citation type="submission" date="2019-06" db="EMBL/GenBank/DDBJ databases">
        <title>Sequencing the genomes of 1000 actinobacteria strains.</title>
        <authorList>
            <person name="Klenk H.-P."/>
        </authorList>
    </citation>
    <scope>NUCLEOTIDE SEQUENCE [LARGE SCALE GENOMIC DNA]</scope>
    <source>
        <strain evidence="2 3">DSM 43186</strain>
    </source>
</reference>
<name>A0A543IUU6_9ACTN</name>
<evidence type="ECO:0000259" key="1">
    <source>
        <dbReference type="PROSITE" id="PS50206"/>
    </source>
</evidence>
<dbReference type="InterPro" id="IPR050229">
    <property type="entry name" value="GlpE_sulfurtransferase"/>
</dbReference>
<dbReference type="InterPro" id="IPR036873">
    <property type="entry name" value="Rhodanese-like_dom_sf"/>
</dbReference>
<dbReference type="RefSeq" id="WP_142258531.1">
    <property type="nucleotide sequence ID" value="NZ_BMPV01000006.1"/>
</dbReference>
<keyword evidence="2" id="KW-0808">Transferase</keyword>
<dbReference type="PANTHER" id="PTHR43031:SF1">
    <property type="entry name" value="PYRIDINE NUCLEOTIDE-DISULPHIDE OXIDOREDUCTASE"/>
    <property type="match status" value="1"/>
</dbReference>
<dbReference type="InterPro" id="IPR046342">
    <property type="entry name" value="CBS_dom_sf"/>
</dbReference>
<dbReference type="Gene3D" id="3.10.580.10">
    <property type="entry name" value="CBS-domain"/>
    <property type="match status" value="1"/>
</dbReference>
<dbReference type="SUPFAM" id="SSF54631">
    <property type="entry name" value="CBS-domain pair"/>
    <property type="match status" value="1"/>
</dbReference>
<evidence type="ECO:0000313" key="3">
    <source>
        <dbReference type="Proteomes" id="UP000319213"/>
    </source>
</evidence>
<dbReference type="SUPFAM" id="SSF52821">
    <property type="entry name" value="Rhodanese/Cell cycle control phosphatase"/>
    <property type="match status" value="1"/>
</dbReference>
<evidence type="ECO:0000313" key="2">
    <source>
        <dbReference type="EMBL" id="TQM74344.1"/>
    </source>
</evidence>
<dbReference type="InterPro" id="IPR000644">
    <property type="entry name" value="CBS_dom"/>
</dbReference>
<keyword evidence="3" id="KW-1185">Reference proteome</keyword>
<dbReference type="EMBL" id="VFPQ01000001">
    <property type="protein sequence ID" value="TQM74344.1"/>
    <property type="molecule type" value="Genomic_DNA"/>
</dbReference>
<gene>
    <name evidence="2" type="ORF">FHX40_1014</name>
</gene>
<organism evidence="2 3">
    <name type="scientific">Thermopolyspora flexuosa</name>
    <dbReference type="NCBI Taxonomy" id="103836"/>
    <lineage>
        <taxon>Bacteria</taxon>
        <taxon>Bacillati</taxon>
        <taxon>Actinomycetota</taxon>
        <taxon>Actinomycetes</taxon>
        <taxon>Streptosporangiales</taxon>
        <taxon>Streptosporangiaceae</taxon>
        <taxon>Thermopolyspora</taxon>
    </lineage>
</organism>
<dbReference type="Pfam" id="PF00581">
    <property type="entry name" value="Rhodanese"/>
    <property type="match status" value="1"/>
</dbReference>
<dbReference type="InterPro" id="IPR001763">
    <property type="entry name" value="Rhodanese-like_dom"/>
</dbReference>
<dbReference type="OrthoDB" id="9802991at2"/>
<dbReference type="Proteomes" id="UP000319213">
    <property type="component" value="Unassembled WGS sequence"/>
</dbReference>
<dbReference type="SMART" id="SM00450">
    <property type="entry name" value="RHOD"/>
    <property type="match status" value="1"/>
</dbReference>
<protein>
    <submittedName>
        <fullName evidence="2">Rhodanese-related sulfurtransferase</fullName>
    </submittedName>
</protein>
<proteinExistence type="predicted"/>
<feature type="domain" description="Rhodanese" evidence="1">
    <location>
        <begin position="15"/>
        <end position="106"/>
    </location>
</feature>
<comment type="caution">
    <text evidence="2">The sequence shown here is derived from an EMBL/GenBank/DDBJ whole genome shotgun (WGS) entry which is preliminary data.</text>
</comment>
<dbReference type="PROSITE" id="PS50206">
    <property type="entry name" value="RHODANESE_3"/>
    <property type="match status" value="1"/>
</dbReference>
<dbReference type="CDD" id="cd00158">
    <property type="entry name" value="RHOD"/>
    <property type="match status" value="1"/>
</dbReference>
<dbReference type="Pfam" id="PF00571">
    <property type="entry name" value="CBS"/>
    <property type="match status" value="1"/>
</dbReference>
<dbReference type="Gene3D" id="3.40.250.10">
    <property type="entry name" value="Rhodanese-like domain"/>
    <property type="match status" value="1"/>
</dbReference>
<dbReference type="PANTHER" id="PTHR43031">
    <property type="entry name" value="FAD-DEPENDENT OXIDOREDUCTASE"/>
    <property type="match status" value="1"/>
</dbReference>
<sequence>MVEVIDRWAVQGLLDSQEAQLVDVSPRAAYAWAHLPQAAHLPLEEIRDTAAERLNPARPVIVYGQDWLCDRSARAARLLERLGFHDVFDYAAGRMDWLSADLPYAGDAVLVSRIVRHDPVITSAGDAVSGVEPRVGADPAGVAVVVGGQDVVLGLIGERELKGASPDARAEEIMRIDIPTVRPSEEVAALSARMDREGLDEVVVTMTDGRLVGIVPAAAVRTPGDPPGDGPDEDPYL</sequence>
<accession>A0A543IUU6</accession>